<name>A0A1F5BUS8_9BACT</name>
<keyword evidence="1" id="KW-0732">Signal</keyword>
<evidence type="ECO:0000313" key="3">
    <source>
        <dbReference type="Proteomes" id="UP000176650"/>
    </source>
</evidence>
<feature type="signal peptide" evidence="1">
    <location>
        <begin position="1"/>
        <end position="22"/>
    </location>
</feature>
<evidence type="ECO:0000256" key="1">
    <source>
        <dbReference type="SAM" id="SignalP"/>
    </source>
</evidence>
<accession>A0A1F5BUS8</accession>
<organism evidence="2 3">
    <name type="scientific">Candidatus Azambacteria bacterium RIFCSPLOWO2_01_FULL_46_25</name>
    <dbReference type="NCBI Taxonomy" id="1797298"/>
    <lineage>
        <taxon>Bacteria</taxon>
        <taxon>Candidatus Azamiibacteriota</taxon>
    </lineage>
</organism>
<sequence>MKKLFAVVAVIFALGIMHTADADMAVTPKDTNAARSMSVQCVEFAALGVYKKLCAYPGAEEVLKLKSFESGFWHVATYKADEMPVTSWIEVTAFPEVSRVHVRLSDGKFYYAGGAASTLKDAWDNLTTTLASREGKQ</sequence>
<feature type="chain" id="PRO_5009517999" evidence="1">
    <location>
        <begin position="23"/>
        <end position="137"/>
    </location>
</feature>
<evidence type="ECO:0000313" key="2">
    <source>
        <dbReference type="EMBL" id="OGD34342.1"/>
    </source>
</evidence>
<dbReference type="EMBL" id="MEYS01000001">
    <property type="protein sequence ID" value="OGD34342.1"/>
    <property type="molecule type" value="Genomic_DNA"/>
</dbReference>
<dbReference type="AlphaFoldDB" id="A0A1F5BUS8"/>
<proteinExistence type="predicted"/>
<reference evidence="2 3" key="1">
    <citation type="journal article" date="2016" name="Nat. Commun.">
        <title>Thousands of microbial genomes shed light on interconnected biogeochemical processes in an aquifer system.</title>
        <authorList>
            <person name="Anantharaman K."/>
            <person name="Brown C.T."/>
            <person name="Hug L.A."/>
            <person name="Sharon I."/>
            <person name="Castelle C.J."/>
            <person name="Probst A.J."/>
            <person name="Thomas B.C."/>
            <person name="Singh A."/>
            <person name="Wilkins M.J."/>
            <person name="Karaoz U."/>
            <person name="Brodie E.L."/>
            <person name="Williams K.H."/>
            <person name="Hubbard S.S."/>
            <person name="Banfield J.F."/>
        </authorList>
    </citation>
    <scope>NUCLEOTIDE SEQUENCE [LARGE SCALE GENOMIC DNA]</scope>
</reference>
<dbReference type="Proteomes" id="UP000176650">
    <property type="component" value="Unassembled WGS sequence"/>
</dbReference>
<comment type="caution">
    <text evidence="2">The sequence shown here is derived from an EMBL/GenBank/DDBJ whole genome shotgun (WGS) entry which is preliminary data.</text>
</comment>
<protein>
    <submittedName>
        <fullName evidence="2">Uncharacterized protein</fullName>
    </submittedName>
</protein>
<gene>
    <name evidence="2" type="ORF">A2988_02330</name>
</gene>